<name>A0ABS0FFA2_9FLAO</name>
<gene>
    <name evidence="2" type="ORF">IV494_14500</name>
</gene>
<dbReference type="InterPro" id="IPR011055">
    <property type="entry name" value="Dup_hybrid_motif"/>
</dbReference>
<dbReference type="PANTHER" id="PTHR21666:SF270">
    <property type="entry name" value="MUREIN HYDROLASE ACTIVATOR ENVC"/>
    <property type="match status" value="1"/>
</dbReference>
<feature type="domain" description="M23ase beta-sheet core" evidence="1">
    <location>
        <begin position="170"/>
        <end position="276"/>
    </location>
</feature>
<dbReference type="Gene3D" id="2.70.70.10">
    <property type="entry name" value="Glucose Permease (Domain IIA)"/>
    <property type="match status" value="1"/>
</dbReference>
<dbReference type="CDD" id="cd12797">
    <property type="entry name" value="M23_peptidase"/>
    <property type="match status" value="1"/>
</dbReference>
<keyword evidence="3" id="KW-1185">Reference proteome</keyword>
<sequence>MTALDQLDYVKKYFEPLRGKTVEFVDFYLQVLFPASSRKEEHIVFASSLDKLTTRTNESDKLRRLRVTAYNQNKGLDINNDGKVWKSEVQLKVQVYITEGLTNKTQDFECGKHIETASKISASKCPEDFSQCLDYADVVASPKVNDQSGHRNHNRYNKEARTRANGTQYFHTGTDILASVGTSVHSMMCGEVVHVRKDLPQNNYTLGYESASSYGNTVTIKSKDENGNIVYVFYAHLSLPKVIVGQKVKHGEIIALSGSTGNAMHVDEKYRHVHVEAGTSYTLYGGASGKLKCKLTGRLNPEDYMKTKFDDKGN</sequence>
<dbReference type="SUPFAM" id="SSF51261">
    <property type="entry name" value="Duplicated hybrid motif"/>
    <property type="match status" value="1"/>
</dbReference>
<dbReference type="Proteomes" id="UP000660070">
    <property type="component" value="Unassembled WGS sequence"/>
</dbReference>
<protein>
    <submittedName>
        <fullName evidence="2">M23 family metallopeptidase</fullName>
    </submittedName>
</protein>
<dbReference type="InterPro" id="IPR016047">
    <property type="entry name" value="M23ase_b-sheet_dom"/>
</dbReference>
<organism evidence="2 3">
    <name type="scientific">Kaistella gelatinilytica</name>
    <dbReference type="NCBI Taxonomy" id="2787636"/>
    <lineage>
        <taxon>Bacteria</taxon>
        <taxon>Pseudomonadati</taxon>
        <taxon>Bacteroidota</taxon>
        <taxon>Flavobacteriia</taxon>
        <taxon>Flavobacteriales</taxon>
        <taxon>Weeksellaceae</taxon>
        <taxon>Chryseobacterium group</taxon>
        <taxon>Kaistella</taxon>
    </lineage>
</organism>
<accession>A0ABS0FFA2</accession>
<evidence type="ECO:0000259" key="1">
    <source>
        <dbReference type="Pfam" id="PF01551"/>
    </source>
</evidence>
<dbReference type="PANTHER" id="PTHR21666">
    <property type="entry name" value="PEPTIDASE-RELATED"/>
    <property type="match status" value="1"/>
</dbReference>
<dbReference type="Pfam" id="PF01551">
    <property type="entry name" value="Peptidase_M23"/>
    <property type="match status" value="1"/>
</dbReference>
<evidence type="ECO:0000313" key="2">
    <source>
        <dbReference type="EMBL" id="MBF8458391.1"/>
    </source>
</evidence>
<comment type="caution">
    <text evidence="2">The sequence shown here is derived from an EMBL/GenBank/DDBJ whole genome shotgun (WGS) entry which is preliminary data.</text>
</comment>
<proteinExistence type="predicted"/>
<dbReference type="EMBL" id="JADPVI010000005">
    <property type="protein sequence ID" value="MBF8458391.1"/>
    <property type="molecule type" value="Genomic_DNA"/>
</dbReference>
<evidence type="ECO:0000313" key="3">
    <source>
        <dbReference type="Proteomes" id="UP000660070"/>
    </source>
</evidence>
<dbReference type="InterPro" id="IPR050570">
    <property type="entry name" value="Cell_wall_metabolism_enzyme"/>
</dbReference>
<reference evidence="2 3" key="1">
    <citation type="submission" date="2020-11" db="EMBL/GenBank/DDBJ databases">
        <title>Kaistella gelatinilytica sp. nov., a flavobacterium isolated from Antarctic Soil.</title>
        <authorList>
            <person name="Li J."/>
        </authorList>
    </citation>
    <scope>NUCLEOTIDE SEQUENCE [LARGE SCALE GENOMIC DNA]</scope>
    <source>
        <strain evidence="2 3">G5-32</strain>
    </source>
</reference>